<dbReference type="InterPro" id="IPR051455">
    <property type="entry name" value="Bact_solute-bind_prot3"/>
</dbReference>
<comment type="caution">
    <text evidence="6">The sequence shown here is derived from an EMBL/GenBank/DDBJ whole genome shotgun (WGS) entry which is preliminary data.</text>
</comment>
<dbReference type="SUPFAM" id="SSF53850">
    <property type="entry name" value="Periplasmic binding protein-like II"/>
    <property type="match status" value="2"/>
</dbReference>
<feature type="region of interest" description="Disordered" evidence="4">
    <location>
        <begin position="1"/>
        <end position="65"/>
    </location>
</feature>
<dbReference type="PANTHER" id="PTHR30085:SF6">
    <property type="entry name" value="ABC TRANSPORTER GLUTAMINE-BINDING PROTEIN GLNH"/>
    <property type="match status" value="1"/>
</dbReference>
<keyword evidence="2" id="KW-0813">Transport</keyword>
<evidence type="ECO:0000256" key="4">
    <source>
        <dbReference type="SAM" id="MobiDB-lite"/>
    </source>
</evidence>
<dbReference type="Gene3D" id="3.40.190.10">
    <property type="entry name" value="Periplasmic binding protein-like II"/>
    <property type="match status" value="3"/>
</dbReference>
<feature type="compositionally biased region" description="Basic and acidic residues" evidence="4">
    <location>
        <begin position="1"/>
        <end position="17"/>
    </location>
</feature>
<feature type="compositionally biased region" description="Acidic residues" evidence="4">
    <location>
        <begin position="21"/>
        <end position="30"/>
    </location>
</feature>
<gene>
    <name evidence="6" type="ORF">SEMRO_159_G071820.1</name>
</gene>
<accession>A0A9N8DID7</accession>
<evidence type="ECO:0000313" key="7">
    <source>
        <dbReference type="Proteomes" id="UP001153069"/>
    </source>
</evidence>
<organism evidence="6 7">
    <name type="scientific">Seminavis robusta</name>
    <dbReference type="NCBI Taxonomy" id="568900"/>
    <lineage>
        <taxon>Eukaryota</taxon>
        <taxon>Sar</taxon>
        <taxon>Stramenopiles</taxon>
        <taxon>Ochrophyta</taxon>
        <taxon>Bacillariophyta</taxon>
        <taxon>Bacillariophyceae</taxon>
        <taxon>Bacillariophycidae</taxon>
        <taxon>Naviculales</taxon>
        <taxon>Naviculaceae</taxon>
        <taxon>Seminavis</taxon>
    </lineage>
</organism>
<keyword evidence="5" id="KW-1133">Transmembrane helix</keyword>
<comment type="similarity">
    <text evidence="1">Belongs to the bacterial solute-binding protein 3 family.</text>
</comment>
<feature type="compositionally biased region" description="Basic and acidic residues" evidence="4">
    <location>
        <begin position="175"/>
        <end position="192"/>
    </location>
</feature>
<evidence type="ECO:0000313" key="6">
    <source>
        <dbReference type="EMBL" id="CAB9503214.1"/>
    </source>
</evidence>
<dbReference type="AlphaFoldDB" id="A0A9N8DID7"/>
<evidence type="ECO:0000256" key="2">
    <source>
        <dbReference type="ARBA" id="ARBA00022448"/>
    </source>
</evidence>
<dbReference type="OrthoDB" id="10056896at2759"/>
<reference evidence="6" key="1">
    <citation type="submission" date="2020-06" db="EMBL/GenBank/DDBJ databases">
        <authorList>
            <consortium name="Plant Systems Biology data submission"/>
        </authorList>
    </citation>
    <scope>NUCLEOTIDE SEQUENCE</scope>
    <source>
        <strain evidence="6">D6</strain>
    </source>
</reference>
<feature type="region of interest" description="Disordered" evidence="4">
    <location>
        <begin position="227"/>
        <end position="252"/>
    </location>
</feature>
<dbReference type="PANTHER" id="PTHR30085">
    <property type="entry name" value="AMINO ACID ABC TRANSPORTER PERMEASE"/>
    <property type="match status" value="1"/>
</dbReference>
<feature type="region of interest" description="Disordered" evidence="4">
    <location>
        <begin position="117"/>
        <end position="204"/>
    </location>
</feature>
<keyword evidence="7" id="KW-1185">Reference proteome</keyword>
<evidence type="ECO:0000256" key="3">
    <source>
        <dbReference type="ARBA" id="ARBA00022729"/>
    </source>
</evidence>
<dbReference type="GO" id="GO:0006865">
    <property type="term" value="P:amino acid transport"/>
    <property type="evidence" value="ECO:0007669"/>
    <property type="project" value="TreeGrafter"/>
</dbReference>
<keyword evidence="5" id="KW-0812">Transmembrane</keyword>
<dbReference type="EMBL" id="CAICTM010000158">
    <property type="protein sequence ID" value="CAB9503214.1"/>
    <property type="molecule type" value="Genomic_DNA"/>
</dbReference>
<keyword evidence="5" id="KW-0472">Membrane</keyword>
<protein>
    <submittedName>
        <fullName evidence="6">Extracellular solute-binding protein</fullName>
    </submittedName>
</protein>
<sequence length="839" mass="92438">MSEEADPKKESSGKETMAENTNEESELEEDVLLKIVQQRVSENKEEGGRNMSSLEADQKNGSAAAVEEMMADNTNEESELDEDVLLKVVKQRMSDAQNDWDNIAFIDVSVEEEALEVGKEKLQDPDVAQAPIHEAPEHQTPQRQRPPQTLLRRGAVETPQAQPGAYPVYNSLHVDTPHHDNHEQNERSRAEDTSLALPQSQGTSDMAIRQSPLQGFVVVAARSGHNERDAAALEEGQEAEARPGEAQQASRFQPPLIEGVVEPSRTFGWRKTIIAAGGLCMVCIIVVLVLGLAGTFDPKQEILMEMAPSSDKLEQSVLQRVKERGYLKCAIRYYQDSLMGFDMDVCKAIAGAILGDAALVSREGAASNATVFLQVNDGTFDIISRALTHNMQRQVTGPEGGMGLSFSQPYFYECLKLAGDPFYLKCAEDGFRHLGNCSDIRICVWGDSIDSRFLEGKLPHKFIVQKSGMAAIRGGLADGSCNIATFEGTSILEEYARDAGYVGDYEIGTQCFYKEPNCLVMGQSDPEFIAFVNSVLQALFAAEQHNITQAEADMMPQTSVFGEQYEDMFRWAIQASGNFGEIYERHFSSTLPRGSLNSINNGASGLLYSHPFGVIDYQRDQSDFGTTMAAILDRGVVHCGVRYARPGFATMTKEKNAPLGVDVDYCRAIAAGLFSGPNHVVLVDLNDSTDAFAKLAGGEVDVVAGATWKLENFRDPMTGVVYSFSKPYFYGSGDHGEEENYCLATVSDDHDWSTFVYWIVEAITFAEEEGINSTTSIRMPEVLLYGPSMKRMFRDAILAVGSYAEIYERNLQTWIPRDGRNMLNPGLNGPQHYVLPGII</sequence>
<evidence type="ECO:0000256" key="1">
    <source>
        <dbReference type="ARBA" id="ARBA00010333"/>
    </source>
</evidence>
<proteinExistence type="inferred from homology"/>
<feature type="transmembrane region" description="Helical" evidence="5">
    <location>
        <begin position="273"/>
        <end position="296"/>
    </location>
</feature>
<feature type="compositionally biased region" description="Polar residues" evidence="4">
    <location>
        <begin position="50"/>
        <end position="61"/>
    </location>
</feature>
<evidence type="ECO:0000256" key="5">
    <source>
        <dbReference type="SAM" id="Phobius"/>
    </source>
</evidence>
<keyword evidence="3" id="KW-0732">Signal</keyword>
<feature type="compositionally biased region" description="Low complexity" evidence="4">
    <location>
        <begin position="139"/>
        <end position="153"/>
    </location>
</feature>
<dbReference type="Proteomes" id="UP001153069">
    <property type="component" value="Unassembled WGS sequence"/>
</dbReference>
<name>A0A9N8DID7_9STRA</name>